<feature type="compositionally biased region" description="Acidic residues" evidence="4">
    <location>
        <begin position="124"/>
        <end position="133"/>
    </location>
</feature>
<evidence type="ECO:0000256" key="1">
    <source>
        <dbReference type="ARBA" id="ARBA00023125"/>
    </source>
</evidence>
<evidence type="ECO:0000256" key="3">
    <source>
        <dbReference type="PIRNR" id="PIRNR002070"/>
    </source>
</evidence>
<accession>A0A9J6QZS0</accession>
<dbReference type="Gene3D" id="2.40.50.140">
    <property type="entry name" value="Nucleic acid-binding proteins"/>
    <property type="match status" value="1"/>
</dbReference>
<keyword evidence="1 2" id="KW-0238">DNA-binding</keyword>
<feature type="region of interest" description="Disordered" evidence="4">
    <location>
        <begin position="103"/>
        <end position="133"/>
    </location>
</feature>
<dbReference type="CDD" id="cd04496">
    <property type="entry name" value="SSB_OBF"/>
    <property type="match status" value="1"/>
</dbReference>
<dbReference type="Proteomes" id="UP001065549">
    <property type="component" value="Unassembled WGS sequence"/>
</dbReference>
<organism evidence="5 6">
    <name type="scientific">Hominibacterium faecale</name>
    <dbReference type="NCBI Taxonomy" id="2839743"/>
    <lineage>
        <taxon>Bacteria</taxon>
        <taxon>Bacillati</taxon>
        <taxon>Bacillota</taxon>
        <taxon>Clostridia</taxon>
        <taxon>Peptostreptococcales</taxon>
        <taxon>Anaerovoracaceae</taxon>
        <taxon>Hominibacterium</taxon>
    </lineage>
</organism>
<dbReference type="AlphaFoldDB" id="A0A9J6QZS0"/>
<dbReference type="EMBL" id="JAOSHN010000023">
    <property type="protein sequence ID" value="MCU7381035.1"/>
    <property type="molecule type" value="Genomic_DNA"/>
</dbReference>
<gene>
    <name evidence="5" type="ORF">OBO34_22225</name>
</gene>
<evidence type="ECO:0000256" key="2">
    <source>
        <dbReference type="HAMAP-Rule" id="MF_00984"/>
    </source>
</evidence>
<reference evidence="5" key="1">
    <citation type="submission" date="2022-09" db="EMBL/GenBank/DDBJ databases">
        <title>Culturomic study of gut microbiota in children with autism spectrum disorder.</title>
        <authorList>
            <person name="Efimov B.A."/>
            <person name="Chaplin A.V."/>
            <person name="Sokolova S.R."/>
            <person name="Pikina A.P."/>
            <person name="Korzhanova M."/>
            <person name="Belova V."/>
            <person name="Korostin D."/>
        </authorList>
    </citation>
    <scope>NUCLEOTIDE SEQUENCE</scope>
    <source>
        <strain evidence="5">ASD5510</strain>
    </source>
</reference>
<dbReference type="NCBIfam" id="TIGR00621">
    <property type="entry name" value="ssb"/>
    <property type="match status" value="1"/>
</dbReference>
<dbReference type="RefSeq" id="WP_269478914.1">
    <property type="nucleotide sequence ID" value="NZ_JAOSHN010000023.1"/>
</dbReference>
<keyword evidence="6" id="KW-1185">Reference proteome</keyword>
<dbReference type="GO" id="GO:0003697">
    <property type="term" value="F:single-stranded DNA binding"/>
    <property type="evidence" value="ECO:0007669"/>
    <property type="project" value="UniProtKB-UniRule"/>
</dbReference>
<evidence type="ECO:0000313" key="5">
    <source>
        <dbReference type="EMBL" id="MCU7381035.1"/>
    </source>
</evidence>
<feature type="compositionally biased region" description="Basic and acidic residues" evidence="4">
    <location>
        <begin position="103"/>
        <end position="115"/>
    </location>
</feature>
<keyword evidence="2" id="KW-0234">DNA repair</keyword>
<proteinExistence type="inferred from homology"/>
<dbReference type="Pfam" id="PF00436">
    <property type="entry name" value="SSB"/>
    <property type="match status" value="1"/>
</dbReference>
<feature type="short sequence motif" description="Important for interaction with partner proteins" evidence="2">
    <location>
        <begin position="128"/>
        <end position="133"/>
    </location>
</feature>
<comment type="function">
    <text evidence="2">Plays an important role in DNA replication, recombination and repair. Binds to ssDNA and to an array of partner proteins to recruit them to their sites of action during DNA metabolism.</text>
</comment>
<dbReference type="SUPFAM" id="SSF50249">
    <property type="entry name" value="Nucleic acid-binding proteins"/>
    <property type="match status" value="1"/>
</dbReference>
<dbReference type="InterPro" id="IPR000424">
    <property type="entry name" value="Primosome_PriB/ssb"/>
</dbReference>
<keyword evidence="2" id="KW-0227">DNA damage</keyword>
<comment type="subunit">
    <text evidence="2">Homotetramer.</text>
</comment>
<keyword evidence="2" id="KW-0233">DNA recombination</keyword>
<dbReference type="GO" id="GO:0006310">
    <property type="term" value="P:DNA recombination"/>
    <property type="evidence" value="ECO:0007669"/>
    <property type="project" value="UniProtKB-UniRule"/>
</dbReference>
<dbReference type="InterPro" id="IPR012340">
    <property type="entry name" value="NA-bd_OB-fold"/>
</dbReference>
<dbReference type="PROSITE" id="PS50935">
    <property type="entry name" value="SSB"/>
    <property type="match status" value="1"/>
</dbReference>
<evidence type="ECO:0000313" key="6">
    <source>
        <dbReference type="Proteomes" id="UP001065549"/>
    </source>
</evidence>
<dbReference type="InterPro" id="IPR011344">
    <property type="entry name" value="ssDNA-bd"/>
</dbReference>
<dbReference type="GO" id="GO:0006281">
    <property type="term" value="P:DNA repair"/>
    <property type="evidence" value="ECO:0007669"/>
    <property type="project" value="UniProtKB-UniRule"/>
</dbReference>
<evidence type="ECO:0000256" key="4">
    <source>
        <dbReference type="SAM" id="MobiDB-lite"/>
    </source>
</evidence>
<dbReference type="HAMAP" id="MF_00984">
    <property type="entry name" value="SSB"/>
    <property type="match status" value="1"/>
</dbReference>
<sequence>MNNITIKGRLTRDPELKDYTTKKGETGQSCKFSVAVDRRFGEETDFFNCVAFGGLSKVIDRYFKKGSEIVVSGEMQCNPYKGEDGTKRYPWSLVVNQFDFCGSKKDKGGASKQDDVPPGYEGSEMVEEEDLPF</sequence>
<comment type="caution">
    <text evidence="5">The sequence shown here is derived from an EMBL/GenBank/DDBJ whole genome shotgun (WGS) entry which is preliminary data.</text>
</comment>
<dbReference type="PIRSF" id="PIRSF002070">
    <property type="entry name" value="SSB"/>
    <property type="match status" value="1"/>
</dbReference>
<dbReference type="GO" id="GO:0006260">
    <property type="term" value="P:DNA replication"/>
    <property type="evidence" value="ECO:0007669"/>
    <property type="project" value="UniProtKB-UniRule"/>
</dbReference>
<keyword evidence="2" id="KW-0235">DNA replication</keyword>
<comment type="caution">
    <text evidence="2">Lacks conserved residue(s) required for the propagation of feature annotation.</text>
</comment>
<name>A0A9J6QZS0_9FIRM</name>
<protein>
    <recommendedName>
        <fullName evidence="2 3">Single-stranded DNA-binding protein</fullName>
        <shortName evidence="2">SSB</shortName>
    </recommendedName>
</protein>